<name>A0A0J6VT48_9MYCO</name>
<evidence type="ECO:0000256" key="1">
    <source>
        <dbReference type="SAM" id="Phobius"/>
    </source>
</evidence>
<evidence type="ECO:0000313" key="3">
    <source>
        <dbReference type="Proteomes" id="UP000036313"/>
    </source>
</evidence>
<keyword evidence="1" id="KW-0472">Membrane</keyword>
<dbReference type="InterPro" id="IPR009476">
    <property type="entry name" value="DUF1097"/>
</dbReference>
<feature type="transmembrane region" description="Helical" evidence="1">
    <location>
        <begin position="46"/>
        <end position="65"/>
    </location>
</feature>
<feature type="transmembrane region" description="Helical" evidence="1">
    <location>
        <begin position="22"/>
        <end position="40"/>
    </location>
</feature>
<dbReference type="Pfam" id="PF06496">
    <property type="entry name" value="DUF1097"/>
    <property type="match status" value="1"/>
</dbReference>
<dbReference type="PATRIC" id="fig|1807.14.peg.4016"/>
<dbReference type="AlphaFoldDB" id="A0A0J6VT48"/>
<protein>
    <recommendedName>
        <fullName evidence="4">DUF1097 domain-containing protein</fullName>
    </recommendedName>
</protein>
<keyword evidence="1" id="KW-0812">Transmembrane</keyword>
<sequence length="188" mass="18761">MTTTTTTTITPTSTEGEAMSKITALSISVGVLGMVSTLITATVWPLPVWVLFLAWASFFFVGSGVSGLLKSVACNWAGIAIATATLLSVQASDSALVLSIAVGIGSFAMVQVSRIPWISATPAIVFGFAMTVGTMAATGNGITTVGLGHPALVAAVTAAVGACFGLASEWGATLIGRLAAPRTVAAPG</sequence>
<dbReference type="EMBL" id="JYNU01000029">
    <property type="protein sequence ID" value="KMO72648.1"/>
    <property type="molecule type" value="Genomic_DNA"/>
</dbReference>
<feature type="transmembrane region" description="Helical" evidence="1">
    <location>
        <begin position="148"/>
        <end position="167"/>
    </location>
</feature>
<feature type="transmembrane region" description="Helical" evidence="1">
    <location>
        <begin position="124"/>
        <end position="142"/>
    </location>
</feature>
<evidence type="ECO:0008006" key="4">
    <source>
        <dbReference type="Google" id="ProtNLM"/>
    </source>
</evidence>
<feature type="transmembrane region" description="Helical" evidence="1">
    <location>
        <begin position="95"/>
        <end position="112"/>
    </location>
</feature>
<comment type="caution">
    <text evidence="2">The sequence shown here is derived from an EMBL/GenBank/DDBJ whole genome shotgun (WGS) entry which is preliminary data.</text>
</comment>
<gene>
    <name evidence="2" type="ORF">MOBUDSM44075_03991</name>
</gene>
<proteinExistence type="predicted"/>
<reference evidence="2 3" key="1">
    <citation type="journal article" date="2015" name="Genome Biol. Evol.">
        <title>Characterization of Three Mycobacterium spp. with Potential Use in Bioremediation by Genome Sequencing and Comparative Genomics.</title>
        <authorList>
            <person name="Das S."/>
            <person name="Pettersson B.M."/>
            <person name="Behra P.R."/>
            <person name="Ramesh M."/>
            <person name="Dasgupta S."/>
            <person name="Bhattacharya A."/>
            <person name="Kirsebom L.A."/>
        </authorList>
    </citation>
    <scope>NUCLEOTIDE SEQUENCE [LARGE SCALE GENOMIC DNA]</scope>
    <source>
        <strain evidence="2 3">DSM 44075</strain>
    </source>
</reference>
<evidence type="ECO:0000313" key="2">
    <source>
        <dbReference type="EMBL" id="KMO72648.1"/>
    </source>
</evidence>
<dbReference type="Proteomes" id="UP000036313">
    <property type="component" value="Unassembled WGS sequence"/>
</dbReference>
<dbReference type="RefSeq" id="WP_236694339.1">
    <property type="nucleotide sequence ID" value="NZ_JYNU01000029.1"/>
</dbReference>
<keyword evidence="1" id="KW-1133">Transmembrane helix</keyword>
<organism evidence="2 3">
    <name type="scientific">Mycolicibacterium obuense</name>
    <dbReference type="NCBI Taxonomy" id="1807"/>
    <lineage>
        <taxon>Bacteria</taxon>
        <taxon>Bacillati</taxon>
        <taxon>Actinomycetota</taxon>
        <taxon>Actinomycetes</taxon>
        <taxon>Mycobacteriales</taxon>
        <taxon>Mycobacteriaceae</taxon>
        <taxon>Mycolicibacterium</taxon>
    </lineage>
</organism>
<feature type="transmembrane region" description="Helical" evidence="1">
    <location>
        <begin position="72"/>
        <end position="89"/>
    </location>
</feature>
<accession>A0A0J6VT48</accession>